<keyword evidence="3" id="KW-0812">Transmembrane</keyword>
<dbReference type="InterPro" id="IPR001128">
    <property type="entry name" value="Cyt_P450"/>
</dbReference>
<dbReference type="GO" id="GO:0005506">
    <property type="term" value="F:iron ion binding"/>
    <property type="evidence" value="ECO:0007669"/>
    <property type="project" value="InterPro"/>
</dbReference>
<dbReference type="SUPFAM" id="SSF48264">
    <property type="entry name" value="Cytochrome P450"/>
    <property type="match status" value="1"/>
</dbReference>
<protein>
    <recommendedName>
        <fullName evidence="12">Cytochrome P450</fullName>
    </recommendedName>
</protein>
<dbReference type="GO" id="GO:0016705">
    <property type="term" value="F:oxidoreductase activity, acting on paired donors, with incorporation or reduction of molecular oxygen"/>
    <property type="evidence" value="ECO:0007669"/>
    <property type="project" value="InterPro"/>
</dbReference>
<dbReference type="InterPro" id="IPR036396">
    <property type="entry name" value="Cyt_P450_sf"/>
</dbReference>
<organism evidence="10 11">
    <name type="scientific">Quercus lobata</name>
    <name type="common">Valley oak</name>
    <dbReference type="NCBI Taxonomy" id="97700"/>
    <lineage>
        <taxon>Eukaryota</taxon>
        <taxon>Viridiplantae</taxon>
        <taxon>Streptophyta</taxon>
        <taxon>Embryophyta</taxon>
        <taxon>Tracheophyta</taxon>
        <taxon>Spermatophyta</taxon>
        <taxon>Magnoliopsida</taxon>
        <taxon>eudicotyledons</taxon>
        <taxon>Gunneridae</taxon>
        <taxon>Pentapetalae</taxon>
        <taxon>rosids</taxon>
        <taxon>fabids</taxon>
        <taxon>Fagales</taxon>
        <taxon>Fagaceae</taxon>
        <taxon>Quercus</taxon>
    </lineage>
</organism>
<dbReference type="GO" id="GO:0016020">
    <property type="term" value="C:membrane"/>
    <property type="evidence" value="ECO:0007669"/>
    <property type="project" value="UniProtKB-SubCell"/>
</dbReference>
<sequence>MAPVYIIEQQASFEASPRRAQSPDVSRQHFEFVPFRSSRRSCPGYTFGLQVSHLTLAQLLQGFEFTTPLNMPIDMTEGLSITLPKATPLEVLLNLRLASKLYQ</sequence>
<name>A0A7N2MLT1_QUELO</name>
<dbReference type="GO" id="GO:0020037">
    <property type="term" value="F:heme binding"/>
    <property type="evidence" value="ECO:0007669"/>
    <property type="project" value="InterPro"/>
</dbReference>
<dbReference type="GO" id="GO:0004497">
    <property type="term" value="F:monooxygenase activity"/>
    <property type="evidence" value="ECO:0007669"/>
    <property type="project" value="UniProtKB-KW"/>
</dbReference>
<dbReference type="Gene3D" id="1.10.630.10">
    <property type="entry name" value="Cytochrome P450"/>
    <property type="match status" value="1"/>
</dbReference>
<evidence type="ECO:0000256" key="4">
    <source>
        <dbReference type="ARBA" id="ARBA00022723"/>
    </source>
</evidence>
<evidence type="ECO:0000313" key="10">
    <source>
        <dbReference type="EnsemblPlants" id="QL09p050179:mrna"/>
    </source>
</evidence>
<dbReference type="InParanoid" id="A0A7N2MLT1"/>
<keyword evidence="9" id="KW-0472">Membrane</keyword>
<keyword evidence="8" id="KW-0503">Monooxygenase</keyword>
<evidence type="ECO:0000256" key="2">
    <source>
        <dbReference type="ARBA" id="ARBA00022617"/>
    </source>
</evidence>
<keyword evidence="7" id="KW-0408">Iron</keyword>
<comment type="subcellular location">
    <subcellularLocation>
        <location evidence="1">Membrane</location>
        <topology evidence="1">Single-pass membrane protein</topology>
    </subcellularLocation>
</comment>
<keyword evidence="2" id="KW-0349">Heme</keyword>
<dbReference type="Gramene" id="QL09p050179:mrna">
    <property type="protein sequence ID" value="QL09p050179:mrna"/>
    <property type="gene ID" value="QL09p050179"/>
</dbReference>
<proteinExistence type="predicted"/>
<dbReference type="AlphaFoldDB" id="A0A7N2MLT1"/>
<evidence type="ECO:0008006" key="12">
    <source>
        <dbReference type="Google" id="ProtNLM"/>
    </source>
</evidence>
<evidence type="ECO:0000256" key="5">
    <source>
        <dbReference type="ARBA" id="ARBA00022989"/>
    </source>
</evidence>
<dbReference type="Proteomes" id="UP000594261">
    <property type="component" value="Chromosome 9"/>
</dbReference>
<dbReference type="InterPro" id="IPR050651">
    <property type="entry name" value="Plant_Cytochrome_P450_Monoox"/>
</dbReference>
<accession>A0A7N2MLT1</accession>
<evidence type="ECO:0000256" key="1">
    <source>
        <dbReference type="ARBA" id="ARBA00004167"/>
    </source>
</evidence>
<dbReference type="OMA" id="CNPVARN"/>
<dbReference type="PANTHER" id="PTHR47947:SF1">
    <property type="entry name" value="CYTOCHROME P450 82E3"/>
    <property type="match status" value="1"/>
</dbReference>
<keyword evidence="6" id="KW-0560">Oxidoreductase</keyword>
<reference evidence="10" key="2">
    <citation type="submission" date="2021-01" db="UniProtKB">
        <authorList>
            <consortium name="EnsemblPlants"/>
        </authorList>
    </citation>
    <scope>IDENTIFICATION</scope>
</reference>
<evidence type="ECO:0000256" key="8">
    <source>
        <dbReference type="ARBA" id="ARBA00023033"/>
    </source>
</evidence>
<evidence type="ECO:0000256" key="6">
    <source>
        <dbReference type="ARBA" id="ARBA00023002"/>
    </source>
</evidence>
<evidence type="ECO:0000256" key="3">
    <source>
        <dbReference type="ARBA" id="ARBA00022692"/>
    </source>
</evidence>
<dbReference type="PANTHER" id="PTHR47947">
    <property type="entry name" value="CYTOCHROME P450 82C3-RELATED"/>
    <property type="match status" value="1"/>
</dbReference>
<dbReference type="Pfam" id="PF00067">
    <property type="entry name" value="p450"/>
    <property type="match status" value="1"/>
</dbReference>
<evidence type="ECO:0000313" key="11">
    <source>
        <dbReference type="Proteomes" id="UP000594261"/>
    </source>
</evidence>
<evidence type="ECO:0000256" key="9">
    <source>
        <dbReference type="ARBA" id="ARBA00023136"/>
    </source>
</evidence>
<dbReference type="EMBL" id="LRBV02000009">
    <property type="status" value="NOT_ANNOTATED_CDS"/>
    <property type="molecule type" value="Genomic_DNA"/>
</dbReference>
<dbReference type="EnsemblPlants" id="QL09p050179:mrna">
    <property type="protein sequence ID" value="QL09p050179:mrna"/>
    <property type="gene ID" value="QL09p050179"/>
</dbReference>
<keyword evidence="5" id="KW-1133">Transmembrane helix</keyword>
<evidence type="ECO:0000256" key="7">
    <source>
        <dbReference type="ARBA" id="ARBA00023004"/>
    </source>
</evidence>
<reference evidence="10 11" key="1">
    <citation type="journal article" date="2016" name="G3 (Bethesda)">
        <title>First Draft Assembly and Annotation of the Genome of a California Endemic Oak Quercus lobata Nee (Fagaceae).</title>
        <authorList>
            <person name="Sork V.L."/>
            <person name="Fitz-Gibbon S.T."/>
            <person name="Puiu D."/>
            <person name="Crepeau M."/>
            <person name="Gugger P.F."/>
            <person name="Sherman R."/>
            <person name="Stevens K."/>
            <person name="Langley C.H."/>
            <person name="Pellegrini M."/>
            <person name="Salzberg S.L."/>
        </authorList>
    </citation>
    <scope>NUCLEOTIDE SEQUENCE [LARGE SCALE GENOMIC DNA]</scope>
    <source>
        <strain evidence="10 11">cv. SW786</strain>
    </source>
</reference>
<keyword evidence="11" id="KW-1185">Reference proteome</keyword>
<keyword evidence="4" id="KW-0479">Metal-binding</keyword>